<reference evidence="10 11" key="1">
    <citation type="submission" date="2023-03" db="EMBL/GenBank/DDBJ databases">
        <title>Bacillus Genome Sequencing.</title>
        <authorList>
            <person name="Dunlap C."/>
        </authorList>
    </citation>
    <scope>NUCLEOTIDE SEQUENCE [LARGE SCALE GENOMIC DNA]</scope>
    <source>
        <strain evidence="10 11">NRS-1717</strain>
    </source>
</reference>
<dbReference type="Gene3D" id="3.30.300.210">
    <property type="entry name" value="Nutrient germinant receptor protein C, domain 3"/>
    <property type="match status" value="1"/>
</dbReference>
<evidence type="ECO:0000259" key="9">
    <source>
        <dbReference type="Pfam" id="PF25198"/>
    </source>
</evidence>
<dbReference type="RefSeq" id="WP_066228773.1">
    <property type="nucleotide sequence ID" value="NZ_JARTFQ010000006.1"/>
</dbReference>
<dbReference type="GeneID" id="301140928"/>
<keyword evidence="5" id="KW-0472">Membrane</keyword>
<sequence>MRHLFKRIVILISIVLVLSSCGYKDIDKRFFVVTIGIDKAENENKKYKIMLKVAVPSPDIKTEQQTFIVSEYESNSVTGAVRMIKSKLSKELDFSHTKMILFGEEVAQDDVRELTDWLIRRRDIQKIAWVGIGKPNAENILRMNRLTEEIPSNALFLTFGNTGTDSVYILSERLFDFRKRITERGISPILPIVESKGKGEREYFEVNHGAVLDDKKVRMVLTSEETKILNIMLKRMEEADIRVDKDGEELFYIASEGSSAKYKVKVKKGKKPTVDVHIRISGILEEELEYTGTTNFKEYEKMAEQQVKQRVLHLLTTLQKENLDPIGFGLSYRATHFNKNDWEEWLAIYPHIDFNVDVDMKIEGSGLLK</sequence>
<dbReference type="InterPro" id="IPR046953">
    <property type="entry name" value="Spore_GerAC-like_C"/>
</dbReference>
<comment type="caution">
    <text evidence="10">The sequence shown here is derived from an EMBL/GenBank/DDBJ whole genome shotgun (WGS) entry which is preliminary data.</text>
</comment>
<dbReference type="Pfam" id="PF05504">
    <property type="entry name" value="Spore_GerAC"/>
    <property type="match status" value="1"/>
</dbReference>
<feature type="domain" description="Spore germination protein N-terminal" evidence="9">
    <location>
        <begin position="23"/>
        <end position="194"/>
    </location>
</feature>
<keyword evidence="3" id="KW-0309">Germination</keyword>
<dbReference type="InterPro" id="IPR057336">
    <property type="entry name" value="GerAC_N"/>
</dbReference>
<evidence type="ECO:0000256" key="4">
    <source>
        <dbReference type="ARBA" id="ARBA00022729"/>
    </source>
</evidence>
<comment type="similarity">
    <text evidence="2">Belongs to the GerABKC lipoprotein family.</text>
</comment>
<dbReference type="Proteomes" id="UP001342826">
    <property type="component" value="Unassembled WGS sequence"/>
</dbReference>
<name>A0ABU6NY82_9BACI</name>
<evidence type="ECO:0000256" key="3">
    <source>
        <dbReference type="ARBA" id="ARBA00022544"/>
    </source>
</evidence>
<evidence type="ECO:0000313" key="10">
    <source>
        <dbReference type="EMBL" id="MED4401830.1"/>
    </source>
</evidence>
<dbReference type="PANTHER" id="PTHR35789:SF1">
    <property type="entry name" value="SPORE GERMINATION PROTEIN B3"/>
    <property type="match status" value="1"/>
</dbReference>
<evidence type="ECO:0000256" key="1">
    <source>
        <dbReference type="ARBA" id="ARBA00004635"/>
    </source>
</evidence>
<dbReference type="InterPro" id="IPR008844">
    <property type="entry name" value="Spore_GerAC-like"/>
</dbReference>
<comment type="subcellular location">
    <subcellularLocation>
        <location evidence="1">Membrane</location>
        <topology evidence="1">Lipid-anchor</topology>
    </subcellularLocation>
</comment>
<organism evidence="10 11">
    <name type="scientific">Metabacillus fastidiosus</name>
    <dbReference type="NCBI Taxonomy" id="1458"/>
    <lineage>
        <taxon>Bacteria</taxon>
        <taxon>Bacillati</taxon>
        <taxon>Bacillota</taxon>
        <taxon>Bacilli</taxon>
        <taxon>Bacillales</taxon>
        <taxon>Bacillaceae</taxon>
        <taxon>Metabacillus</taxon>
    </lineage>
</organism>
<evidence type="ECO:0000256" key="7">
    <source>
        <dbReference type="ARBA" id="ARBA00023288"/>
    </source>
</evidence>
<feature type="domain" description="Spore germination GerAC-like C-terminal" evidence="8">
    <location>
        <begin position="209"/>
        <end position="366"/>
    </location>
</feature>
<evidence type="ECO:0000256" key="5">
    <source>
        <dbReference type="ARBA" id="ARBA00023136"/>
    </source>
</evidence>
<gene>
    <name evidence="10" type="ORF">P9271_10920</name>
</gene>
<dbReference type="Pfam" id="PF25198">
    <property type="entry name" value="Spore_GerAC_N"/>
    <property type="match status" value="1"/>
</dbReference>
<dbReference type="PROSITE" id="PS51257">
    <property type="entry name" value="PROKAR_LIPOPROTEIN"/>
    <property type="match status" value="1"/>
</dbReference>
<evidence type="ECO:0000259" key="8">
    <source>
        <dbReference type="Pfam" id="PF05504"/>
    </source>
</evidence>
<dbReference type="EMBL" id="JARTFS010000006">
    <property type="protein sequence ID" value="MED4401830.1"/>
    <property type="molecule type" value="Genomic_DNA"/>
</dbReference>
<keyword evidence="11" id="KW-1185">Reference proteome</keyword>
<keyword evidence="7" id="KW-0449">Lipoprotein</keyword>
<proteinExistence type="inferred from homology"/>
<keyword evidence="4" id="KW-0732">Signal</keyword>
<evidence type="ECO:0000256" key="6">
    <source>
        <dbReference type="ARBA" id="ARBA00023139"/>
    </source>
</evidence>
<protein>
    <submittedName>
        <fullName evidence="10">Ger(X)C family spore germination protein</fullName>
    </submittedName>
</protein>
<dbReference type="NCBIfam" id="TIGR02887">
    <property type="entry name" value="spore_ger_x_C"/>
    <property type="match status" value="1"/>
</dbReference>
<evidence type="ECO:0000256" key="2">
    <source>
        <dbReference type="ARBA" id="ARBA00007886"/>
    </source>
</evidence>
<evidence type="ECO:0000313" key="11">
    <source>
        <dbReference type="Proteomes" id="UP001342826"/>
    </source>
</evidence>
<accession>A0ABU6NY82</accession>
<dbReference type="InterPro" id="IPR038501">
    <property type="entry name" value="Spore_GerAC_C_sf"/>
</dbReference>
<keyword evidence="6" id="KW-0564">Palmitate</keyword>
<dbReference type="PANTHER" id="PTHR35789">
    <property type="entry name" value="SPORE GERMINATION PROTEIN B3"/>
    <property type="match status" value="1"/>
</dbReference>